<gene>
    <name evidence="4" type="ORF">MiSe_07750</name>
</gene>
<dbReference type="AlphaFoldDB" id="A0AAV3X9K8"/>
<dbReference type="EMBL" id="BLAY01000007">
    <property type="protein sequence ID" value="GET36027.1"/>
    <property type="molecule type" value="Genomic_DNA"/>
</dbReference>
<evidence type="ECO:0000256" key="1">
    <source>
        <dbReference type="ARBA" id="ARBA00022737"/>
    </source>
</evidence>
<dbReference type="InterPro" id="IPR011042">
    <property type="entry name" value="6-blade_b-propeller_TolB-like"/>
</dbReference>
<dbReference type="InterPro" id="IPR013424">
    <property type="entry name" value="Ice-binding_C"/>
</dbReference>
<dbReference type="SUPFAM" id="SSF63829">
    <property type="entry name" value="Calcium-dependent phosphotriesterase"/>
    <property type="match status" value="1"/>
</dbReference>
<dbReference type="NCBIfam" id="NF035926">
    <property type="entry name" value="scyF_NHL_VPEP"/>
    <property type="match status" value="1"/>
</dbReference>
<dbReference type="GO" id="GO:0008270">
    <property type="term" value="F:zinc ion binding"/>
    <property type="evidence" value="ECO:0007669"/>
    <property type="project" value="UniProtKB-KW"/>
</dbReference>
<evidence type="ECO:0000259" key="3">
    <source>
        <dbReference type="Pfam" id="PF07589"/>
    </source>
</evidence>
<dbReference type="Pfam" id="PF01436">
    <property type="entry name" value="NHL"/>
    <property type="match status" value="1"/>
</dbReference>
<keyword evidence="1" id="KW-0677">Repeat</keyword>
<dbReference type="NCBIfam" id="TIGR02595">
    <property type="entry name" value="PEP_CTERM"/>
    <property type="match status" value="1"/>
</dbReference>
<sequence>MGLINNWSVIAAIAGSVAVTTSAVPAFALTLEYERDIGRPATFQNGDFPGVPGTLAVPQGIGVQDSTGHIFISNGRGIDRVDVFDSQGNYLRAIGSTGKGSGQFDEPADIRFNPLNGNMYVGDVFNSRINVFEPNGNYIKSFGRFNGPIEGRQFFGPGGMDFDAAGNLYVTDFSGDFVRVFNPNGEQIRTIGNAGSALGQFSGPGGLIISENTGRIYVNDQYNGRVQVLDSQANPLFAFGTTGNAPGQFKEPIGIDVDEFENIYVADSQNSRVQVFDKDGKLLTIFGEPTRNSAGEIVPPPVPPAFGGTTPYGTPIDLTPGKFNWSAGLHYDKDKVYVGDFFQGRVQVLKVDRASVPEPSSVLGLMLLGIGVTAGKLKKKHQQLVK</sequence>
<dbReference type="InterPro" id="IPR001258">
    <property type="entry name" value="NHL_repeat"/>
</dbReference>
<protein>
    <recommendedName>
        <fullName evidence="3">Ice-binding protein C-terminal domain-containing protein</fullName>
    </recommendedName>
</protein>
<dbReference type="Gene3D" id="2.120.10.30">
    <property type="entry name" value="TolB, C-terminal domain"/>
    <property type="match status" value="3"/>
</dbReference>
<dbReference type="PROSITE" id="PS51125">
    <property type="entry name" value="NHL"/>
    <property type="match status" value="2"/>
</dbReference>
<organism evidence="4 5">
    <name type="scientific">Microseira wollei NIES-4236</name>
    <dbReference type="NCBI Taxonomy" id="2530354"/>
    <lineage>
        <taxon>Bacteria</taxon>
        <taxon>Bacillati</taxon>
        <taxon>Cyanobacteriota</taxon>
        <taxon>Cyanophyceae</taxon>
        <taxon>Oscillatoriophycideae</taxon>
        <taxon>Aerosakkonematales</taxon>
        <taxon>Aerosakkonemataceae</taxon>
        <taxon>Microseira</taxon>
    </lineage>
</organism>
<dbReference type="Pfam" id="PF17170">
    <property type="entry name" value="DUF5128"/>
    <property type="match status" value="1"/>
</dbReference>
<dbReference type="InterPro" id="IPR050952">
    <property type="entry name" value="TRIM-NHL_E3_ligases"/>
</dbReference>
<dbReference type="Pfam" id="PF07589">
    <property type="entry name" value="PEP-CTERM"/>
    <property type="match status" value="1"/>
</dbReference>
<keyword evidence="5" id="KW-1185">Reference proteome</keyword>
<evidence type="ECO:0000256" key="2">
    <source>
        <dbReference type="PROSITE-ProRule" id="PRU00504"/>
    </source>
</evidence>
<feature type="domain" description="Ice-binding protein C-terminal" evidence="3">
    <location>
        <begin position="355"/>
        <end position="374"/>
    </location>
</feature>
<dbReference type="CDD" id="cd05819">
    <property type="entry name" value="NHL"/>
    <property type="match status" value="1"/>
</dbReference>
<dbReference type="Proteomes" id="UP001050975">
    <property type="component" value="Unassembled WGS sequence"/>
</dbReference>
<evidence type="ECO:0000313" key="4">
    <source>
        <dbReference type="EMBL" id="GET36027.1"/>
    </source>
</evidence>
<dbReference type="RefSeq" id="WP_226575050.1">
    <property type="nucleotide sequence ID" value="NZ_BLAY01000007.1"/>
</dbReference>
<dbReference type="PANTHER" id="PTHR24104:SF25">
    <property type="entry name" value="PROTEIN LIN-41"/>
    <property type="match status" value="1"/>
</dbReference>
<feature type="repeat" description="NHL" evidence="2">
    <location>
        <begin position="236"/>
        <end position="279"/>
    </location>
</feature>
<reference evidence="4" key="1">
    <citation type="submission" date="2019-10" db="EMBL/GenBank/DDBJ databases">
        <title>Draft genome sequece of Microseira wollei NIES-4236.</title>
        <authorList>
            <person name="Yamaguchi H."/>
            <person name="Suzuki S."/>
            <person name="Kawachi M."/>
        </authorList>
    </citation>
    <scope>NUCLEOTIDE SEQUENCE</scope>
    <source>
        <strain evidence="4">NIES-4236</strain>
    </source>
</reference>
<name>A0AAV3X9K8_9CYAN</name>
<comment type="caution">
    <text evidence="4">The sequence shown here is derived from an EMBL/GenBank/DDBJ whole genome shotgun (WGS) entry which is preliminary data.</text>
</comment>
<feature type="repeat" description="NHL" evidence="2">
    <location>
        <begin position="195"/>
        <end position="232"/>
    </location>
</feature>
<accession>A0AAV3X9K8</accession>
<dbReference type="PANTHER" id="PTHR24104">
    <property type="entry name" value="E3 UBIQUITIN-PROTEIN LIGASE NHLRC1-RELATED"/>
    <property type="match status" value="1"/>
</dbReference>
<proteinExistence type="predicted"/>
<evidence type="ECO:0000313" key="5">
    <source>
        <dbReference type="Proteomes" id="UP001050975"/>
    </source>
</evidence>